<gene>
    <name evidence="2" type="ORF">J437_LFUL018061</name>
</gene>
<dbReference type="EMBL" id="KZ309676">
    <property type="protein sequence ID" value="KAG8239503.1"/>
    <property type="molecule type" value="Genomic_DNA"/>
</dbReference>
<protein>
    <recommendedName>
        <fullName evidence="1">PiggyBac transposable element-derived protein domain-containing protein</fullName>
    </recommendedName>
</protein>
<evidence type="ECO:0000313" key="2">
    <source>
        <dbReference type="EMBL" id="KAG8239503.1"/>
    </source>
</evidence>
<reference evidence="2" key="2">
    <citation type="submission" date="2017-10" db="EMBL/GenBank/DDBJ databases">
        <title>Ladona fulva Genome sequencing and assembly.</title>
        <authorList>
            <person name="Murali S."/>
            <person name="Richards S."/>
            <person name="Bandaranaike D."/>
            <person name="Bellair M."/>
            <person name="Blankenburg K."/>
            <person name="Chao H."/>
            <person name="Dinh H."/>
            <person name="Doddapaneni H."/>
            <person name="Dugan-Rocha S."/>
            <person name="Elkadiri S."/>
            <person name="Gnanaolivu R."/>
            <person name="Hernandez B."/>
            <person name="Skinner E."/>
            <person name="Javaid M."/>
            <person name="Lee S."/>
            <person name="Li M."/>
            <person name="Ming W."/>
            <person name="Munidasa M."/>
            <person name="Muniz J."/>
            <person name="Nguyen L."/>
            <person name="Hughes D."/>
            <person name="Osuji N."/>
            <person name="Pu L.-L."/>
            <person name="Puazo M."/>
            <person name="Qu C."/>
            <person name="Quiroz J."/>
            <person name="Raj R."/>
            <person name="Weissenberger G."/>
            <person name="Xin Y."/>
            <person name="Zou X."/>
            <person name="Han Y."/>
            <person name="Worley K."/>
            <person name="Muzny D."/>
            <person name="Gibbs R."/>
        </authorList>
    </citation>
    <scope>NUCLEOTIDE SEQUENCE</scope>
    <source>
        <strain evidence="2">Sampled in the wild</strain>
    </source>
</reference>
<dbReference type="Pfam" id="PF13843">
    <property type="entry name" value="DDE_Tnp_1_7"/>
    <property type="match status" value="1"/>
</dbReference>
<reference evidence="2" key="1">
    <citation type="submission" date="2013-04" db="EMBL/GenBank/DDBJ databases">
        <authorList>
            <person name="Qu J."/>
            <person name="Murali S.C."/>
            <person name="Bandaranaike D."/>
            <person name="Bellair M."/>
            <person name="Blankenburg K."/>
            <person name="Chao H."/>
            <person name="Dinh H."/>
            <person name="Doddapaneni H."/>
            <person name="Downs B."/>
            <person name="Dugan-Rocha S."/>
            <person name="Elkadiri S."/>
            <person name="Gnanaolivu R.D."/>
            <person name="Hernandez B."/>
            <person name="Javaid M."/>
            <person name="Jayaseelan J.C."/>
            <person name="Lee S."/>
            <person name="Li M."/>
            <person name="Ming W."/>
            <person name="Munidasa M."/>
            <person name="Muniz J."/>
            <person name="Nguyen L."/>
            <person name="Ongeri F."/>
            <person name="Osuji N."/>
            <person name="Pu L.-L."/>
            <person name="Puazo M."/>
            <person name="Qu C."/>
            <person name="Quiroz J."/>
            <person name="Raj R."/>
            <person name="Weissenberger G."/>
            <person name="Xin Y."/>
            <person name="Zou X."/>
            <person name="Han Y."/>
            <person name="Richards S."/>
            <person name="Worley K."/>
            <person name="Muzny D."/>
            <person name="Gibbs R."/>
        </authorList>
    </citation>
    <scope>NUCLEOTIDE SEQUENCE</scope>
    <source>
        <strain evidence="2">Sampled in the wild</strain>
    </source>
</reference>
<evidence type="ECO:0000259" key="1">
    <source>
        <dbReference type="Pfam" id="PF13843"/>
    </source>
</evidence>
<feature type="domain" description="PiggyBac transposable element-derived protein" evidence="1">
    <location>
        <begin position="2"/>
        <end position="97"/>
    </location>
</feature>
<dbReference type="Proteomes" id="UP000792457">
    <property type="component" value="Unassembled WGS sequence"/>
</dbReference>
<evidence type="ECO:0000313" key="3">
    <source>
        <dbReference type="Proteomes" id="UP000792457"/>
    </source>
</evidence>
<name>A0A8K0KWR0_LADFU</name>
<keyword evidence="3" id="KW-1185">Reference proteome</keyword>
<proteinExistence type="predicted"/>
<dbReference type="OrthoDB" id="8191541at2759"/>
<organism evidence="2 3">
    <name type="scientific">Ladona fulva</name>
    <name type="common">Scarce chaser dragonfly</name>
    <name type="synonym">Libellula fulva</name>
    <dbReference type="NCBI Taxonomy" id="123851"/>
    <lineage>
        <taxon>Eukaryota</taxon>
        <taxon>Metazoa</taxon>
        <taxon>Ecdysozoa</taxon>
        <taxon>Arthropoda</taxon>
        <taxon>Hexapoda</taxon>
        <taxon>Insecta</taxon>
        <taxon>Pterygota</taxon>
        <taxon>Palaeoptera</taxon>
        <taxon>Odonata</taxon>
        <taxon>Epiprocta</taxon>
        <taxon>Anisoptera</taxon>
        <taxon>Libelluloidea</taxon>
        <taxon>Libellulidae</taxon>
        <taxon>Ladona</taxon>
    </lineage>
</organism>
<sequence length="111" mass="12405">MMCLTDASNSYLYNACLYAGKDTDGIGLSEEDKKTSKPTQSVLRLSEPIINSHTSITVDNWFKSIEQVEKLRVGGLTYVGMVRKIKGKCPMSSGLQKGEQFDHHCMDLRQT</sequence>
<dbReference type="InterPro" id="IPR029526">
    <property type="entry name" value="PGBD"/>
</dbReference>
<accession>A0A8K0KWR0</accession>
<dbReference type="AlphaFoldDB" id="A0A8K0KWR0"/>
<comment type="caution">
    <text evidence="2">The sequence shown here is derived from an EMBL/GenBank/DDBJ whole genome shotgun (WGS) entry which is preliminary data.</text>
</comment>